<name>A0A9W9ZGB1_9CNID</name>
<feature type="compositionally biased region" description="Basic and acidic residues" evidence="1">
    <location>
        <begin position="110"/>
        <end position="121"/>
    </location>
</feature>
<dbReference type="AlphaFoldDB" id="A0A9W9ZGB1"/>
<feature type="region of interest" description="Disordered" evidence="1">
    <location>
        <begin position="25"/>
        <end position="123"/>
    </location>
</feature>
<dbReference type="Proteomes" id="UP001163046">
    <property type="component" value="Unassembled WGS sequence"/>
</dbReference>
<sequence>MAISGSSIRLTVKTSRKSCWRSSMKRNIESMPRLTKKRKKRMTTKTRVTIKLRPTFKLQMMKPKEDQAAPSLQASHETKEDQAATNRQDDQPTNQSAGYHQATEQEEPEKEPQDTRDEYAKHHNKRRQCPLCDFFGTHLRRHVSTKHPDRCINNNDVTRQVAIADKRLADRGSKGVVPITKNKNEYLYQCCYKDCSAIVTRMGQHLSKAHKLTDQEKVKAAKAKFIRLNIAKTRKLGVGATQAPSKKREPSQASLLKKQPSSKKREPSQASLLKQPSSNKRQPSQASLLNQPPSKKSKPAAKAEAKRAAKKKQEEDVESEESSENRCNR</sequence>
<evidence type="ECO:0000313" key="3">
    <source>
        <dbReference type="Proteomes" id="UP001163046"/>
    </source>
</evidence>
<feature type="compositionally biased region" description="Polar residues" evidence="1">
    <location>
        <begin position="268"/>
        <end position="291"/>
    </location>
</feature>
<protein>
    <submittedName>
        <fullName evidence="2">Uncharacterized protein</fullName>
    </submittedName>
</protein>
<feature type="compositionally biased region" description="Basic and acidic residues" evidence="1">
    <location>
        <begin position="76"/>
        <end position="90"/>
    </location>
</feature>
<feature type="compositionally biased region" description="Basic residues" evidence="1">
    <location>
        <begin position="34"/>
        <end position="50"/>
    </location>
</feature>
<comment type="caution">
    <text evidence="2">The sequence shown here is derived from an EMBL/GenBank/DDBJ whole genome shotgun (WGS) entry which is preliminary data.</text>
</comment>
<reference evidence="2" key="1">
    <citation type="submission" date="2023-01" db="EMBL/GenBank/DDBJ databases">
        <title>Genome assembly of the deep-sea coral Lophelia pertusa.</title>
        <authorList>
            <person name="Herrera S."/>
            <person name="Cordes E."/>
        </authorList>
    </citation>
    <scope>NUCLEOTIDE SEQUENCE</scope>
    <source>
        <strain evidence="2">USNM1676648</strain>
        <tissue evidence="2">Polyp</tissue>
    </source>
</reference>
<keyword evidence="3" id="KW-1185">Reference proteome</keyword>
<evidence type="ECO:0000256" key="1">
    <source>
        <dbReference type="SAM" id="MobiDB-lite"/>
    </source>
</evidence>
<organism evidence="2 3">
    <name type="scientific">Desmophyllum pertusum</name>
    <dbReference type="NCBI Taxonomy" id="174260"/>
    <lineage>
        <taxon>Eukaryota</taxon>
        <taxon>Metazoa</taxon>
        <taxon>Cnidaria</taxon>
        <taxon>Anthozoa</taxon>
        <taxon>Hexacorallia</taxon>
        <taxon>Scleractinia</taxon>
        <taxon>Caryophylliina</taxon>
        <taxon>Caryophylliidae</taxon>
        <taxon>Desmophyllum</taxon>
    </lineage>
</organism>
<feature type="compositionally biased region" description="Basic and acidic residues" evidence="1">
    <location>
        <begin position="301"/>
        <end position="314"/>
    </location>
</feature>
<dbReference type="EMBL" id="MU826350">
    <property type="protein sequence ID" value="KAJ7381228.1"/>
    <property type="molecule type" value="Genomic_DNA"/>
</dbReference>
<evidence type="ECO:0000313" key="2">
    <source>
        <dbReference type="EMBL" id="KAJ7381228.1"/>
    </source>
</evidence>
<feature type="region of interest" description="Disordered" evidence="1">
    <location>
        <begin position="237"/>
        <end position="329"/>
    </location>
</feature>
<accession>A0A9W9ZGB1</accession>
<gene>
    <name evidence="2" type="ORF">OS493_001344</name>
</gene>
<proteinExistence type="predicted"/>